<gene>
    <name evidence="9" type="ORF">LIER_38450</name>
</gene>
<feature type="compositionally biased region" description="Low complexity" evidence="7">
    <location>
        <begin position="386"/>
        <end position="399"/>
    </location>
</feature>
<dbReference type="SUPFAM" id="SSF57850">
    <property type="entry name" value="RING/U-box"/>
    <property type="match status" value="1"/>
</dbReference>
<dbReference type="PROSITE" id="PS50089">
    <property type="entry name" value="ZF_RING_2"/>
    <property type="match status" value="1"/>
</dbReference>
<comment type="function">
    <text evidence="6">E3 ubiquitin-protein ligase.</text>
</comment>
<evidence type="ECO:0000256" key="6">
    <source>
        <dbReference type="RuleBase" id="RU369090"/>
    </source>
</evidence>
<keyword evidence="5 6" id="KW-0863">Zinc-finger</keyword>
<dbReference type="EMBL" id="BAABME010019498">
    <property type="protein sequence ID" value="GAA0157385.1"/>
    <property type="molecule type" value="Genomic_DNA"/>
</dbReference>
<evidence type="ECO:0000256" key="2">
    <source>
        <dbReference type="ARBA" id="ARBA00004906"/>
    </source>
</evidence>
<keyword evidence="6" id="KW-0256">Endoplasmic reticulum</keyword>
<comment type="domain">
    <text evidence="6">The RING-type zinc finger domain is responsible for E3 ligase activity.</text>
</comment>
<dbReference type="Proteomes" id="UP001454036">
    <property type="component" value="Unassembled WGS sequence"/>
</dbReference>
<evidence type="ECO:0000256" key="4">
    <source>
        <dbReference type="ARBA" id="ARBA00022786"/>
    </source>
</evidence>
<keyword evidence="6" id="KW-0479">Metal-binding</keyword>
<name>A0AAV3Q437_LITER</name>
<keyword evidence="9" id="KW-0436">Ligase</keyword>
<keyword evidence="4 6" id="KW-0833">Ubl conjugation pathway</keyword>
<evidence type="ECO:0000313" key="9">
    <source>
        <dbReference type="EMBL" id="GAA0157385.1"/>
    </source>
</evidence>
<comment type="subcellular location">
    <subcellularLocation>
        <location evidence="6">Endoplasmic reticulum membrane</location>
        <topology evidence="6">Single-pass type IV membrane protein</topology>
    </subcellularLocation>
</comment>
<dbReference type="Pfam" id="PF14634">
    <property type="entry name" value="zf-RING_5"/>
    <property type="match status" value="1"/>
</dbReference>
<feature type="domain" description="RING-type" evidence="8">
    <location>
        <begin position="146"/>
        <end position="186"/>
    </location>
</feature>
<dbReference type="GO" id="GO:0016874">
    <property type="term" value="F:ligase activity"/>
    <property type="evidence" value="ECO:0007669"/>
    <property type="project" value="UniProtKB-KW"/>
</dbReference>
<dbReference type="GO" id="GO:0005789">
    <property type="term" value="C:endoplasmic reticulum membrane"/>
    <property type="evidence" value="ECO:0007669"/>
    <property type="project" value="UniProtKB-SubCell"/>
</dbReference>
<keyword evidence="6" id="KW-0862">Zinc</keyword>
<accession>A0AAV3Q437</accession>
<evidence type="ECO:0000313" key="10">
    <source>
        <dbReference type="Proteomes" id="UP001454036"/>
    </source>
</evidence>
<keyword evidence="3 6" id="KW-0808">Transferase</keyword>
<dbReference type="SMART" id="SM00184">
    <property type="entry name" value="RING"/>
    <property type="match status" value="1"/>
</dbReference>
<protein>
    <recommendedName>
        <fullName evidence="6">E3 ubiquitin-protein ligase RMA</fullName>
        <ecNumber evidence="6">2.3.2.27</ecNumber>
    </recommendedName>
    <alternativeName>
        <fullName evidence="6">Protein RING membrane-anchor</fullName>
    </alternativeName>
    <alternativeName>
        <fullName evidence="6">RING-type E3 ubiquitin transferase RMA</fullName>
    </alternativeName>
</protein>
<feature type="region of interest" description="Disordered" evidence="7">
    <location>
        <begin position="386"/>
        <end position="424"/>
    </location>
</feature>
<keyword evidence="10" id="KW-1185">Reference proteome</keyword>
<evidence type="ECO:0000256" key="1">
    <source>
        <dbReference type="ARBA" id="ARBA00000900"/>
    </source>
</evidence>
<feature type="region of interest" description="Disordered" evidence="7">
    <location>
        <begin position="211"/>
        <end position="233"/>
    </location>
</feature>
<comment type="caution">
    <text evidence="9">The sequence shown here is derived from an EMBL/GenBank/DDBJ whole genome shotgun (WGS) entry which is preliminary data.</text>
</comment>
<comment type="catalytic activity">
    <reaction evidence="1 6">
        <text>S-ubiquitinyl-[E2 ubiquitin-conjugating enzyme]-L-cysteine + [acceptor protein]-L-lysine = [E2 ubiquitin-conjugating enzyme]-L-cysteine + N(6)-ubiquitinyl-[acceptor protein]-L-lysine.</text>
        <dbReference type="EC" id="2.3.2.27"/>
    </reaction>
</comment>
<proteinExistence type="predicted"/>
<dbReference type="InterPro" id="IPR045103">
    <property type="entry name" value="RNF5/RNF185-like"/>
</dbReference>
<evidence type="ECO:0000256" key="5">
    <source>
        <dbReference type="PROSITE-ProRule" id="PRU00175"/>
    </source>
</evidence>
<dbReference type="AlphaFoldDB" id="A0AAV3Q437"/>
<dbReference type="GO" id="GO:0006511">
    <property type="term" value="P:ubiquitin-dependent protein catabolic process"/>
    <property type="evidence" value="ECO:0007669"/>
    <property type="project" value="UniProtKB-UniRule"/>
</dbReference>
<dbReference type="GO" id="GO:0061630">
    <property type="term" value="F:ubiquitin protein ligase activity"/>
    <property type="evidence" value="ECO:0007669"/>
    <property type="project" value="UniProtKB-UniRule"/>
</dbReference>
<sequence>MDNSSSDGVVTGLDLNEEPRELLPSYQVLIDQLGSTQSRIDERIRQLGEVIERARNFRQQVRSSHDLIYPSAQSFVINSHEFLEMTRNVGNESGESSRVDDVDVMETNNGIGRKYKRNSIQLVARALAIYPETRRVDKERVNFYDCNVCLQMAENPILTCCGHLFCWACFYTLPPQDSSSKECPVCMGEVSDHSIIPIYGNGNHSDALKTESTFEVPPRPKAQRIESGRQMRTTHGLSVPVSEALHRLRTIIGTTGDHLSEIPTLEHSNYNVAAQSGQTHHQGLRVSSVNSSSLPNISADLADAEGIVDEIGTYIGARPWRTRTSVSDRQTHIILSSNYHDPPTVNDAVVQADNQSLNSTDTAPSWRTSDIVDAAVQLGNLTNGTSSIANRLSQQSSSSTRRRSRRLLDADRSSSHQSSRRRLH</sequence>
<dbReference type="EC" id="2.3.2.27" evidence="6"/>
<evidence type="ECO:0000259" key="8">
    <source>
        <dbReference type="PROSITE" id="PS50089"/>
    </source>
</evidence>
<dbReference type="InterPro" id="IPR001841">
    <property type="entry name" value="Znf_RING"/>
</dbReference>
<organism evidence="9 10">
    <name type="scientific">Lithospermum erythrorhizon</name>
    <name type="common">Purple gromwell</name>
    <name type="synonym">Lithospermum officinale var. erythrorhizon</name>
    <dbReference type="NCBI Taxonomy" id="34254"/>
    <lineage>
        <taxon>Eukaryota</taxon>
        <taxon>Viridiplantae</taxon>
        <taxon>Streptophyta</taxon>
        <taxon>Embryophyta</taxon>
        <taxon>Tracheophyta</taxon>
        <taxon>Spermatophyta</taxon>
        <taxon>Magnoliopsida</taxon>
        <taxon>eudicotyledons</taxon>
        <taxon>Gunneridae</taxon>
        <taxon>Pentapetalae</taxon>
        <taxon>asterids</taxon>
        <taxon>lamiids</taxon>
        <taxon>Boraginales</taxon>
        <taxon>Boraginaceae</taxon>
        <taxon>Boraginoideae</taxon>
        <taxon>Lithospermeae</taxon>
        <taxon>Lithospermum</taxon>
    </lineage>
</organism>
<comment type="pathway">
    <text evidence="2 6">Protein modification; protein ubiquitination.</text>
</comment>
<dbReference type="GO" id="GO:0008270">
    <property type="term" value="F:zinc ion binding"/>
    <property type="evidence" value="ECO:0007669"/>
    <property type="project" value="UniProtKB-KW"/>
</dbReference>
<evidence type="ECO:0000256" key="7">
    <source>
        <dbReference type="SAM" id="MobiDB-lite"/>
    </source>
</evidence>
<dbReference type="InterPro" id="IPR013083">
    <property type="entry name" value="Znf_RING/FYVE/PHD"/>
</dbReference>
<reference evidence="9 10" key="1">
    <citation type="submission" date="2024-01" db="EMBL/GenBank/DDBJ databases">
        <title>The complete chloroplast genome sequence of Lithospermum erythrorhizon: insights into the phylogenetic relationship among Boraginaceae species and the maternal lineages of purple gromwells.</title>
        <authorList>
            <person name="Okada T."/>
            <person name="Watanabe K."/>
        </authorList>
    </citation>
    <scope>NUCLEOTIDE SEQUENCE [LARGE SCALE GENOMIC DNA]</scope>
</reference>
<dbReference type="Gene3D" id="3.30.40.10">
    <property type="entry name" value="Zinc/RING finger domain, C3HC4 (zinc finger)"/>
    <property type="match status" value="1"/>
</dbReference>
<dbReference type="PANTHER" id="PTHR12313">
    <property type="entry name" value="E3 UBIQUITIN-PROTEIN LIGASE RNF5-RELATED"/>
    <property type="match status" value="1"/>
</dbReference>
<evidence type="ECO:0000256" key="3">
    <source>
        <dbReference type="ARBA" id="ARBA00022679"/>
    </source>
</evidence>